<keyword evidence="1" id="KW-0472">Membrane</keyword>
<keyword evidence="1" id="KW-1133">Transmembrane helix</keyword>
<accession>A0A369KHD7</accession>
<keyword evidence="1" id="KW-0812">Transmembrane</keyword>
<dbReference type="AlphaFoldDB" id="A0A369KHD7"/>
<evidence type="ECO:0000256" key="1">
    <source>
        <dbReference type="SAM" id="Phobius"/>
    </source>
</evidence>
<dbReference type="Proteomes" id="UP000253816">
    <property type="component" value="Unassembled WGS sequence"/>
</dbReference>
<protein>
    <submittedName>
        <fullName evidence="2">Uncharacterized protein</fullName>
    </submittedName>
</protein>
<keyword evidence="3" id="KW-1185">Reference proteome</keyword>
<gene>
    <name evidence="2" type="ORF">HAT2_00724</name>
</gene>
<organism evidence="2 3">
    <name type="scientific">Candidatus Similichlamydia laticola</name>
    <dbReference type="NCBI Taxonomy" id="2170265"/>
    <lineage>
        <taxon>Bacteria</taxon>
        <taxon>Pseudomonadati</taxon>
        <taxon>Chlamydiota</taxon>
        <taxon>Chlamydiia</taxon>
        <taxon>Parachlamydiales</taxon>
        <taxon>Candidatus Parilichlamydiaceae</taxon>
        <taxon>Candidatus Similichlamydia</taxon>
    </lineage>
</organism>
<name>A0A369KHD7_9BACT</name>
<evidence type="ECO:0000313" key="2">
    <source>
        <dbReference type="EMBL" id="RDB31174.1"/>
    </source>
</evidence>
<reference evidence="2 3" key="1">
    <citation type="submission" date="2018-07" db="EMBL/GenBank/DDBJ databases">
        <title>Comparative genomics of the Candidatus Parilichlamydiaceae reveals evidence of convergent evolution and genome reduction in the phylum Chlamydiae.</title>
        <authorList>
            <person name="Taylor-Brown A."/>
            <person name="Polkinghorne A."/>
        </authorList>
    </citation>
    <scope>NUCLEOTIDE SEQUENCE [LARGE SCALE GENOMIC DNA]</scope>
    <source>
        <strain evidence="2 3">Hat2</strain>
    </source>
</reference>
<feature type="transmembrane region" description="Helical" evidence="1">
    <location>
        <begin position="12"/>
        <end position="35"/>
    </location>
</feature>
<proteinExistence type="predicted"/>
<evidence type="ECO:0000313" key="3">
    <source>
        <dbReference type="Proteomes" id="UP000253816"/>
    </source>
</evidence>
<sequence>MWLNRRPRRLFSVLEVLAAFSLISLVSIPMLLPILKLTENRRLSIEKMFFARRAEVAWHTILRRETLEKFRLSWESFNTKEEHIFDWDECSIPELGKRSYSLKVSFKRICQTPKRQKGLPWKRIIAVRLLVYKGANTLVEVFDRSLILEKKNRFSQIDGLA</sequence>
<comment type="caution">
    <text evidence="2">The sequence shown here is derived from an EMBL/GenBank/DDBJ whole genome shotgun (WGS) entry which is preliminary data.</text>
</comment>
<dbReference type="EMBL" id="QQBG01000027">
    <property type="protein sequence ID" value="RDB31174.1"/>
    <property type="molecule type" value="Genomic_DNA"/>
</dbReference>